<dbReference type="EMBL" id="JABAGD010000075">
    <property type="protein sequence ID" value="NMF07720.1"/>
    <property type="molecule type" value="Genomic_DNA"/>
</dbReference>
<feature type="non-terminal residue" evidence="2">
    <location>
        <position position="141"/>
    </location>
</feature>
<evidence type="ECO:0000313" key="2">
    <source>
        <dbReference type="EMBL" id="NMF07720.1"/>
    </source>
</evidence>
<organism evidence="2 3">
    <name type="scientific">Clostridium beijerinckii</name>
    <name type="common">Clostridium MP</name>
    <dbReference type="NCBI Taxonomy" id="1520"/>
    <lineage>
        <taxon>Bacteria</taxon>
        <taxon>Bacillati</taxon>
        <taxon>Bacillota</taxon>
        <taxon>Clostridia</taxon>
        <taxon>Eubacteriales</taxon>
        <taxon>Clostridiaceae</taxon>
        <taxon>Clostridium</taxon>
    </lineage>
</organism>
<keyword evidence="1" id="KW-1133">Transmembrane helix</keyword>
<evidence type="ECO:0000313" key="3">
    <source>
        <dbReference type="Proteomes" id="UP000587880"/>
    </source>
</evidence>
<sequence length="141" mass="16044">MLKLSKSIHSTSLFFRVASVVLISVILVSISIGIITIKISKDTLADTFSKSNYKVLTQISNELNTFNDNTINIMNAIDYIPDFQRYLSEKDLTPQQNYRTLYNMFTGFHKMIPDKDLYDITVLAVGINGNTYVASDYDRLI</sequence>
<dbReference type="GO" id="GO:0016301">
    <property type="term" value="F:kinase activity"/>
    <property type="evidence" value="ECO:0007669"/>
    <property type="project" value="UniProtKB-KW"/>
</dbReference>
<reference evidence="2 3" key="1">
    <citation type="submission" date="2020-04" db="EMBL/GenBank/DDBJ databases">
        <authorList>
            <person name="Hitch T.C.A."/>
            <person name="Wylensek D."/>
            <person name="Clavel T."/>
        </authorList>
    </citation>
    <scope>NUCLEOTIDE SEQUENCE [LARGE SCALE GENOMIC DNA]</scope>
    <source>
        <strain evidence="2 3">WB01_NA02</strain>
    </source>
</reference>
<keyword evidence="2" id="KW-0418">Kinase</keyword>
<keyword evidence="2" id="KW-0808">Transferase</keyword>
<feature type="transmembrane region" description="Helical" evidence="1">
    <location>
        <begin position="13"/>
        <end position="35"/>
    </location>
</feature>
<name>A0A7X9STK2_CLOBE</name>
<comment type="caution">
    <text evidence="2">The sequence shown here is derived from an EMBL/GenBank/DDBJ whole genome shotgun (WGS) entry which is preliminary data.</text>
</comment>
<evidence type="ECO:0000256" key="1">
    <source>
        <dbReference type="SAM" id="Phobius"/>
    </source>
</evidence>
<accession>A0A7X9STK2</accession>
<dbReference type="Proteomes" id="UP000587880">
    <property type="component" value="Unassembled WGS sequence"/>
</dbReference>
<keyword evidence="1" id="KW-0812">Transmembrane</keyword>
<gene>
    <name evidence="2" type="ORF">HF849_23890</name>
</gene>
<proteinExistence type="predicted"/>
<dbReference type="AlphaFoldDB" id="A0A7X9STK2"/>
<keyword evidence="1" id="KW-0472">Membrane</keyword>
<protein>
    <submittedName>
        <fullName evidence="2">Sensor histidine kinase</fullName>
    </submittedName>
</protein>